<name>A0A4P9VUI4_9FUNG</name>
<evidence type="ECO:0000313" key="2">
    <source>
        <dbReference type="EMBL" id="RKO83259.1"/>
    </source>
</evidence>
<reference evidence="3" key="1">
    <citation type="journal article" date="2018" name="Nat. Microbiol.">
        <title>Leveraging single-cell genomics to expand the fungal tree of life.</title>
        <authorList>
            <person name="Ahrendt S.R."/>
            <person name="Quandt C.A."/>
            <person name="Ciobanu D."/>
            <person name="Clum A."/>
            <person name="Salamov A."/>
            <person name="Andreopoulos B."/>
            <person name="Cheng J.F."/>
            <person name="Woyke T."/>
            <person name="Pelin A."/>
            <person name="Henrissat B."/>
            <person name="Reynolds N.K."/>
            <person name="Benny G.L."/>
            <person name="Smith M.E."/>
            <person name="James T.Y."/>
            <person name="Grigoriev I.V."/>
        </authorList>
    </citation>
    <scope>NUCLEOTIDE SEQUENCE [LARGE SCALE GENOMIC DNA]</scope>
</reference>
<proteinExistence type="predicted"/>
<protein>
    <submittedName>
        <fullName evidence="2">Uncharacterized protein</fullName>
    </submittedName>
</protein>
<gene>
    <name evidence="2" type="ORF">BDK51DRAFT_50124</name>
</gene>
<sequence>MVAKGERTPVDPELDKDFFVLSKSSRHRIFTGHQYKTRPDVYLLDLEPCFVHADDLTRGLFGKNISFGVDDDFVEVLRYLSNRVVNFPDSIRMGFARAMICLGRKRYGKVPVVLDGPNNGDRDDDGGDPRIGDGHGHDGLVAGETLVQVVHLDRSDIHHALGLATHAFKRYEGAGIFNPSPQFSLNCAAKGSVSASGELGLGSDSEGRKTGGPI</sequence>
<keyword evidence="3" id="KW-1185">Reference proteome</keyword>
<dbReference type="AlphaFoldDB" id="A0A4P9VUI4"/>
<dbReference type="Proteomes" id="UP000269721">
    <property type="component" value="Unassembled WGS sequence"/>
</dbReference>
<evidence type="ECO:0000313" key="3">
    <source>
        <dbReference type="Proteomes" id="UP000269721"/>
    </source>
</evidence>
<feature type="compositionally biased region" description="Low complexity" evidence="1">
    <location>
        <begin position="194"/>
        <end position="204"/>
    </location>
</feature>
<feature type="region of interest" description="Disordered" evidence="1">
    <location>
        <begin position="194"/>
        <end position="214"/>
    </location>
</feature>
<accession>A0A4P9VUI4</accession>
<evidence type="ECO:0000256" key="1">
    <source>
        <dbReference type="SAM" id="MobiDB-lite"/>
    </source>
</evidence>
<dbReference type="EMBL" id="ML001456">
    <property type="protein sequence ID" value="RKO83259.1"/>
    <property type="molecule type" value="Genomic_DNA"/>
</dbReference>
<feature type="compositionally biased region" description="Basic and acidic residues" evidence="1">
    <location>
        <begin position="205"/>
        <end position="214"/>
    </location>
</feature>
<organism evidence="2 3">
    <name type="scientific">Blyttiomyces helicus</name>
    <dbReference type="NCBI Taxonomy" id="388810"/>
    <lineage>
        <taxon>Eukaryota</taxon>
        <taxon>Fungi</taxon>
        <taxon>Fungi incertae sedis</taxon>
        <taxon>Chytridiomycota</taxon>
        <taxon>Chytridiomycota incertae sedis</taxon>
        <taxon>Chytridiomycetes</taxon>
        <taxon>Chytridiomycetes incertae sedis</taxon>
        <taxon>Blyttiomyces</taxon>
    </lineage>
</organism>
<feature type="region of interest" description="Disordered" evidence="1">
    <location>
        <begin position="113"/>
        <end position="135"/>
    </location>
</feature>